<comment type="similarity">
    <text evidence="1">Belongs to the short-chain dehydrogenases/reductases (SDR) family.</text>
</comment>
<dbReference type="Gene3D" id="3.40.50.720">
    <property type="entry name" value="NAD(P)-binding Rossmann-like Domain"/>
    <property type="match status" value="1"/>
</dbReference>
<dbReference type="PANTHER" id="PTHR42760">
    <property type="entry name" value="SHORT-CHAIN DEHYDROGENASES/REDUCTASES FAMILY MEMBER"/>
    <property type="match status" value="1"/>
</dbReference>
<gene>
    <name evidence="4" type="ORF">G8770_11170</name>
</gene>
<dbReference type="InterPro" id="IPR036291">
    <property type="entry name" value="NAD(P)-bd_dom_sf"/>
</dbReference>
<dbReference type="RefSeq" id="WP_167186324.1">
    <property type="nucleotide sequence ID" value="NZ_JAAONZ010000007.1"/>
</dbReference>
<dbReference type="PANTHER" id="PTHR42760:SF133">
    <property type="entry name" value="3-OXOACYL-[ACYL-CARRIER-PROTEIN] REDUCTASE"/>
    <property type="match status" value="1"/>
</dbReference>
<dbReference type="InterPro" id="IPR057326">
    <property type="entry name" value="KR_dom"/>
</dbReference>
<sequence>MTTTTTSALTPSPGQPHSGVIVTGGASGIGLACAEALVAVGRPVALWDLDADKATALARDLAGRYDTPVCGLAIDLTRTDGIAAAVEASRTALGSIGGLVHAAGVSLPVPLDQLTEESWETVLRVNLRALPFVVQAIRADLKAQRGSAIVGIASINATLGNAANPAYSASKGGMLSLIRALADDLGQDGIRINAVSPGQILTPMLQPVVEALPQGQFEQRILLNRLGEPAEIGRAVRFLLSDEASYVTAAELVVDGGNISSQRM</sequence>
<evidence type="ECO:0000313" key="4">
    <source>
        <dbReference type="EMBL" id="NHO66106.1"/>
    </source>
</evidence>
<name>A0A9E5JVA2_9GAMM</name>
<reference evidence="4" key="1">
    <citation type="submission" date="2020-03" db="EMBL/GenBank/DDBJ databases">
        <authorList>
            <person name="Guo F."/>
        </authorList>
    </citation>
    <scope>NUCLEOTIDE SEQUENCE</scope>
    <source>
        <strain evidence="4">JCM 30134</strain>
    </source>
</reference>
<comment type="caution">
    <text evidence="4">The sequence shown here is derived from an EMBL/GenBank/DDBJ whole genome shotgun (WGS) entry which is preliminary data.</text>
</comment>
<accession>A0A9E5JVA2</accession>
<dbReference type="Pfam" id="PF13561">
    <property type="entry name" value="adh_short_C2"/>
    <property type="match status" value="1"/>
</dbReference>
<evidence type="ECO:0000259" key="3">
    <source>
        <dbReference type="SMART" id="SM00822"/>
    </source>
</evidence>
<dbReference type="EMBL" id="JAAONZ010000007">
    <property type="protein sequence ID" value="NHO66106.1"/>
    <property type="molecule type" value="Genomic_DNA"/>
</dbReference>
<feature type="domain" description="Ketoreductase" evidence="3">
    <location>
        <begin position="18"/>
        <end position="198"/>
    </location>
</feature>
<dbReference type="GO" id="GO:0016616">
    <property type="term" value="F:oxidoreductase activity, acting on the CH-OH group of donors, NAD or NADP as acceptor"/>
    <property type="evidence" value="ECO:0007669"/>
    <property type="project" value="TreeGrafter"/>
</dbReference>
<dbReference type="PRINTS" id="PR00081">
    <property type="entry name" value="GDHRDH"/>
</dbReference>
<dbReference type="SMART" id="SM00822">
    <property type="entry name" value="PKS_KR"/>
    <property type="match status" value="1"/>
</dbReference>
<evidence type="ECO:0000256" key="2">
    <source>
        <dbReference type="ARBA" id="ARBA00023002"/>
    </source>
</evidence>
<dbReference type="PRINTS" id="PR00080">
    <property type="entry name" value="SDRFAMILY"/>
</dbReference>
<organism evidence="4 5">
    <name type="scientific">Pseudomaricurvus hydrocarbonicus</name>
    <dbReference type="NCBI Taxonomy" id="1470433"/>
    <lineage>
        <taxon>Bacteria</taxon>
        <taxon>Pseudomonadati</taxon>
        <taxon>Pseudomonadota</taxon>
        <taxon>Gammaproteobacteria</taxon>
        <taxon>Cellvibrionales</taxon>
        <taxon>Cellvibrionaceae</taxon>
        <taxon>Pseudomaricurvus</taxon>
    </lineage>
</organism>
<dbReference type="SUPFAM" id="SSF51735">
    <property type="entry name" value="NAD(P)-binding Rossmann-fold domains"/>
    <property type="match status" value="1"/>
</dbReference>
<protein>
    <submittedName>
        <fullName evidence="4">SDR family oxidoreductase</fullName>
    </submittedName>
</protein>
<keyword evidence="2" id="KW-0560">Oxidoreductase</keyword>
<evidence type="ECO:0000256" key="1">
    <source>
        <dbReference type="ARBA" id="ARBA00006484"/>
    </source>
</evidence>
<dbReference type="InterPro" id="IPR002347">
    <property type="entry name" value="SDR_fam"/>
</dbReference>
<evidence type="ECO:0000313" key="5">
    <source>
        <dbReference type="Proteomes" id="UP000787472"/>
    </source>
</evidence>
<dbReference type="FunFam" id="3.40.50.720:FF:000084">
    <property type="entry name" value="Short-chain dehydrogenase reductase"/>
    <property type="match status" value="1"/>
</dbReference>
<keyword evidence="5" id="KW-1185">Reference proteome</keyword>
<dbReference type="AlphaFoldDB" id="A0A9E5JVA2"/>
<dbReference type="Proteomes" id="UP000787472">
    <property type="component" value="Unassembled WGS sequence"/>
</dbReference>
<dbReference type="InterPro" id="IPR020904">
    <property type="entry name" value="Sc_DH/Rdtase_CS"/>
</dbReference>
<proteinExistence type="inferred from homology"/>
<dbReference type="CDD" id="cd05233">
    <property type="entry name" value="SDR_c"/>
    <property type="match status" value="1"/>
</dbReference>
<dbReference type="PROSITE" id="PS00061">
    <property type="entry name" value="ADH_SHORT"/>
    <property type="match status" value="1"/>
</dbReference>